<dbReference type="GO" id="GO:0046872">
    <property type="term" value="F:metal ion binding"/>
    <property type="evidence" value="ECO:0007669"/>
    <property type="project" value="UniProtKB-KW"/>
</dbReference>
<protein>
    <submittedName>
        <fullName evidence="8">Allene oxide synthase-lipoxygenase protein-like isoform X2</fullName>
    </submittedName>
</protein>
<dbReference type="InterPro" id="IPR020834">
    <property type="entry name" value="LipOase_CS"/>
</dbReference>
<keyword evidence="4" id="KW-0443">Lipid metabolism</keyword>
<accession>A0AA36BP48</accession>
<dbReference type="PROSITE" id="PS00081">
    <property type="entry name" value="LIPOXYGENASE_2"/>
    <property type="match status" value="1"/>
</dbReference>
<evidence type="ECO:0000313" key="9">
    <source>
        <dbReference type="Proteomes" id="UP001162480"/>
    </source>
</evidence>
<dbReference type="PROSITE" id="PS51393">
    <property type="entry name" value="LIPOXYGENASE_3"/>
    <property type="match status" value="2"/>
</dbReference>
<dbReference type="PRINTS" id="PR00087">
    <property type="entry name" value="LIPOXYGENASE"/>
</dbReference>
<dbReference type="Proteomes" id="UP001162480">
    <property type="component" value="Chromosome 20"/>
</dbReference>
<dbReference type="Pfam" id="PF00305">
    <property type="entry name" value="Lipoxygenase"/>
    <property type="match status" value="1"/>
</dbReference>
<reference evidence="8" key="1">
    <citation type="submission" date="2023-08" db="EMBL/GenBank/DDBJ databases">
        <authorList>
            <person name="Alioto T."/>
            <person name="Alioto T."/>
            <person name="Gomez Garrido J."/>
        </authorList>
    </citation>
    <scope>NUCLEOTIDE SEQUENCE</scope>
</reference>
<evidence type="ECO:0000259" key="6">
    <source>
        <dbReference type="PROSITE" id="PS50095"/>
    </source>
</evidence>
<feature type="domain" description="Lipoxygenase" evidence="7">
    <location>
        <begin position="161"/>
        <end position="545"/>
    </location>
</feature>
<gene>
    <name evidence="8" type="ORF">OCTVUL_1B001832</name>
</gene>
<dbReference type="EMBL" id="OX597833">
    <property type="protein sequence ID" value="CAI9737995.1"/>
    <property type="molecule type" value="Genomic_DNA"/>
</dbReference>
<proteinExistence type="predicted"/>
<dbReference type="SUPFAM" id="SSF49723">
    <property type="entry name" value="Lipase/lipooxygenase domain (PLAT/LH2 domain)"/>
    <property type="match status" value="1"/>
</dbReference>
<dbReference type="InterPro" id="IPR036226">
    <property type="entry name" value="LipOase_C_sf"/>
</dbReference>
<keyword evidence="1" id="KW-0479">Metal-binding</keyword>
<name>A0AA36BP48_OCTVU</name>
<feature type="domain" description="Lipoxygenase" evidence="7">
    <location>
        <begin position="574"/>
        <end position="662"/>
    </location>
</feature>
<keyword evidence="9" id="KW-1185">Reference proteome</keyword>
<evidence type="ECO:0000256" key="2">
    <source>
        <dbReference type="ARBA" id="ARBA00022964"/>
    </source>
</evidence>
<dbReference type="SMART" id="SM00308">
    <property type="entry name" value="LH2"/>
    <property type="match status" value="1"/>
</dbReference>
<dbReference type="InterPro" id="IPR036392">
    <property type="entry name" value="PLAT/LH2_dom_sf"/>
</dbReference>
<dbReference type="Pfam" id="PF01477">
    <property type="entry name" value="PLAT"/>
    <property type="match status" value="1"/>
</dbReference>
<dbReference type="SUPFAM" id="SSF48484">
    <property type="entry name" value="Lipoxigenase"/>
    <property type="match status" value="1"/>
</dbReference>
<dbReference type="Gene3D" id="1.20.245.10">
    <property type="entry name" value="Lipoxygenase-1, Domain 5"/>
    <property type="match status" value="3"/>
</dbReference>
<evidence type="ECO:0000256" key="4">
    <source>
        <dbReference type="ARBA" id="ARBA00023098"/>
    </source>
</evidence>
<comment type="caution">
    <text evidence="5">Lacks conserved residue(s) required for the propagation of feature annotation.</text>
</comment>
<dbReference type="GO" id="GO:0016702">
    <property type="term" value="F:oxidoreductase activity, acting on single donors with incorporation of molecular oxygen, incorporation of two atoms of oxygen"/>
    <property type="evidence" value="ECO:0007669"/>
    <property type="project" value="InterPro"/>
</dbReference>
<dbReference type="PROSITE" id="PS50095">
    <property type="entry name" value="PLAT"/>
    <property type="match status" value="1"/>
</dbReference>
<evidence type="ECO:0000256" key="1">
    <source>
        <dbReference type="ARBA" id="ARBA00022723"/>
    </source>
</evidence>
<evidence type="ECO:0000313" key="8">
    <source>
        <dbReference type="EMBL" id="CAI9737995.1"/>
    </source>
</evidence>
<feature type="domain" description="PLAT" evidence="6">
    <location>
        <begin position="48"/>
        <end position="166"/>
    </location>
</feature>
<dbReference type="PANTHER" id="PTHR11771">
    <property type="entry name" value="LIPOXYGENASE"/>
    <property type="match status" value="1"/>
</dbReference>
<dbReference type="InterPro" id="IPR000907">
    <property type="entry name" value="LipOase"/>
</dbReference>
<organism evidence="8 9">
    <name type="scientific">Octopus vulgaris</name>
    <name type="common">Common octopus</name>
    <dbReference type="NCBI Taxonomy" id="6645"/>
    <lineage>
        <taxon>Eukaryota</taxon>
        <taxon>Metazoa</taxon>
        <taxon>Spiralia</taxon>
        <taxon>Lophotrochozoa</taxon>
        <taxon>Mollusca</taxon>
        <taxon>Cephalopoda</taxon>
        <taxon>Coleoidea</taxon>
        <taxon>Octopodiformes</taxon>
        <taxon>Octopoda</taxon>
        <taxon>Incirrata</taxon>
        <taxon>Octopodidae</taxon>
        <taxon>Octopus</taxon>
    </lineage>
</organism>
<dbReference type="CDD" id="cd00113">
    <property type="entry name" value="PLAT"/>
    <property type="match status" value="1"/>
</dbReference>
<sequence>MYLRCMYDVDFGTDGFLLTTVDWNILPLLCKAAVANKMGNSVRRYLNSDFLVFVRTGDRKHASTDANVKIILINEDGEKSYEIVLDNILRDDFKKGASDTFSVRNLRDFGRVEKIEFWRDNAGVSPDWYVEKIMVENVKTNEMSIFPVFRWIKANYHYQIRHLDTILPQDDEQVEQRKMELEDKRKIYIASQKGPGFPMMAESLPTDEQFSFEYKWSIVRRKAQLIATSKLVKLKEAGEWASFVDLFKVYTRHVFSKPMSVQSWRNDLNFGLQRITGCNPSFIKLCTKIPENMGVDEEMLKPQLEDKTLEEVIAEKRLFYTDHKIMDGLKHREDFDICSPIALFLLNNKGHLIPIAIQLQQQKGPDNPVFTPTDPPCTWIRAKMWYNNADAAIHQSLTHLAFTHLLMEGIVISTQRNISLSHPVFKLLAPHTLYLLAINARGLMLLISEGGWVDTTMNIGIVGMFELISRGVKEWRIDVDGCFPEFFKQQGLLDQTILPNYPFRDDALLYYYAIKDYVESYVKLYYETPEKLTGDWEIQNWAEELARSKEEGGIGILGIPMKDGKGCIEASPCTEEDILKLLPDKRTTLDIMTVTKILSSKGTNSLGDFEIQYIFDPKAIPIVNKFRSDLKQIGVIIRERNSTRNPPYTYLDPIYIPNSISI</sequence>
<keyword evidence="2" id="KW-0223">Dioxygenase</keyword>
<evidence type="ECO:0000256" key="3">
    <source>
        <dbReference type="ARBA" id="ARBA00023002"/>
    </source>
</evidence>
<evidence type="ECO:0000259" key="7">
    <source>
        <dbReference type="PROSITE" id="PS51393"/>
    </source>
</evidence>
<evidence type="ECO:0000256" key="5">
    <source>
        <dbReference type="PROSITE-ProRule" id="PRU00152"/>
    </source>
</evidence>
<dbReference type="Gene3D" id="2.40.180.10">
    <property type="entry name" value="Catalase core domain"/>
    <property type="match status" value="1"/>
</dbReference>
<dbReference type="AlphaFoldDB" id="A0AA36BP48"/>
<dbReference type="InterPro" id="IPR001024">
    <property type="entry name" value="PLAT/LH2_dom"/>
</dbReference>
<dbReference type="Gene3D" id="3.10.450.60">
    <property type="match status" value="1"/>
</dbReference>
<keyword evidence="3" id="KW-0560">Oxidoreductase</keyword>
<dbReference type="InterPro" id="IPR013819">
    <property type="entry name" value="LipOase_C"/>
</dbReference>
<dbReference type="GO" id="GO:0034440">
    <property type="term" value="P:lipid oxidation"/>
    <property type="evidence" value="ECO:0007669"/>
    <property type="project" value="InterPro"/>
</dbReference>